<feature type="region of interest" description="Disordered" evidence="2">
    <location>
        <begin position="139"/>
        <end position="168"/>
    </location>
</feature>
<dbReference type="OMA" id="HPVWDKD"/>
<evidence type="ECO:0000313" key="4">
    <source>
        <dbReference type="EMBL" id="CEG35419.1"/>
    </source>
</evidence>
<dbReference type="Pfam" id="PF13236">
    <property type="entry name" value="CLU"/>
    <property type="match status" value="1"/>
</dbReference>
<proteinExistence type="predicted"/>
<keyword evidence="4" id="KW-0648">Protein biosynthesis</keyword>
<dbReference type="InterPro" id="IPR033646">
    <property type="entry name" value="CLU-central"/>
</dbReference>
<sequence length="1348" mass="148260">MGSNNLVEPASQLQMKQQPEEEVMTLEEVTLSLLVEPPTAKSDQVVRLEGVSPSDTLVALRQLVAEVPALACYTCYHFEAKSLTDDTWQPLNDYVELSEYENVSDGTLLRMVLEKYDARKVRAQVRRFREVLNNPPIPQLVGEREAQPEADNKIEDPPESEKLSEKKVKEISEQQFKRLREVHNKLEGIKIPVVPDLAEFYSFSVASPSIKVETEQTERPGKTKDLKKGKKGKKNQQKQKQQLQQQNDSVSEPEQLEIDAKLPVCVKSIVFSGFNPPPGPRKLAGDIFYLEVILAGDNMLHHITAHVDGFYVNRSTASKFDPRPHETNPARSHLLVDLLCNISPTFQESYDALLAKAAALAKSGPSSIEWMVAAGTNLGGKLPWNSPIAISSGEHSYDLNRAEDELCSMYGMDERGVLRDWNEEYQCCRELPKDTLKDEIVRARVIYKIVAEFVEAATQGAVAIVEGNIPPINPMDDKSAYVYVFNNIFFSVSVDGKSTKDASGGEENTYSAANRDLQGVKAFNEVDTKGLHTLATTVVDYLGIRVIAQSLIPGILMGDAASKLLYGSVDHGKTIAANSEMHELMLEAGQKLHLAERCIKPLGKSEEDLAAEAKQEALGVAPVSGGEANTDVTTICGAAEAKGIRGSDGRFYVLDLVRITPKDWTFYKSRDAASSNVSEKKKGEVEEDGLRFARNDEGYVALLRPELVQLYSLWKQNQTRRAKREARKLAKEAKKAEDESGGVPNAKKQIDISSEKTETGAKGVDPTSEKTVSDAIENVDSASKETQADAKGEADPASGKTEENDSGDDEDVPPVLLNPNVFMEYAASTDPTQAEADEAIAKDAAEYLQRIVIPAFVADVRRGAIAPADGYALTQLMHSCGINMRYLGRLASLAKKLEAISSISKYLLELLEVEMISRVAKHILAELLNSNDSIRAAPGMTIVNLLNSLLGSNIAAEDNFDAIQTNRFDAMTMVSQDATTLWIRINKEIKMRFDYKLCLWGPNCNESCSEDTDFPVGRANKYVMLRRVCQRLGFRVASRNYDFLSSSPIGLADITAVVPVVRTSLPTHPLPQAKKLLERGRMNLSQGVLSSAYECLQEASSLLFQVCGAAHEDAALCNSSLATVLYHAGDVVGAIAQQQRALALYTQLQGIDYHDTAYAHANLALFLHANAQTDLAVPHIRRAIYLLEFCCGPHFPEISSLYFKMGMMCQDVGQITLALMCHRESLRRGEFDRNQAANVLHQMALACSLAGGYREALAYEKKVYSLIKEAFGSDDPRVIESAKFMAKFTEKAVEGAKGRREVDAAEAADAIANELLGELEFKTAQEANGSPPVAKKKNRKSKSSGKKH</sequence>
<accession>A0A0N7L3B6</accession>
<evidence type="ECO:0000313" key="5">
    <source>
        <dbReference type="Proteomes" id="UP000054928"/>
    </source>
</evidence>
<evidence type="ECO:0000259" key="3">
    <source>
        <dbReference type="PROSITE" id="PS51823"/>
    </source>
</evidence>
<dbReference type="PROSITE" id="PS51823">
    <property type="entry name" value="CLU"/>
    <property type="match status" value="1"/>
</dbReference>
<feature type="region of interest" description="Disordered" evidence="2">
    <location>
        <begin position="211"/>
        <end position="254"/>
    </location>
</feature>
<evidence type="ECO:0000256" key="1">
    <source>
        <dbReference type="ARBA" id="ARBA00022490"/>
    </source>
</evidence>
<dbReference type="PANTHER" id="PTHR12601:SF6">
    <property type="entry name" value="CLUSTERED MITOCHONDRIA PROTEIN HOMOLOG"/>
    <property type="match status" value="1"/>
</dbReference>
<feature type="compositionally biased region" description="Basic and acidic residues" evidence="2">
    <location>
        <begin position="212"/>
        <end position="226"/>
    </location>
</feature>
<name>A0A0N7L3B6_PLAHL</name>
<feature type="compositionally biased region" description="Basic and acidic residues" evidence="2">
    <location>
        <begin position="748"/>
        <end position="759"/>
    </location>
</feature>
<dbReference type="Proteomes" id="UP000054928">
    <property type="component" value="Unassembled WGS sequence"/>
</dbReference>
<dbReference type="SMART" id="SM00028">
    <property type="entry name" value="TPR"/>
    <property type="match status" value="5"/>
</dbReference>
<dbReference type="InterPro" id="IPR019734">
    <property type="entry name" value="TPR_rpt"/>
</dbReference>
<keyword evidence="5" id="KW-1185">Reference proteome</keyword>
<feature type="compositionally biased region" description="Basic residues" evidence="2">
    <location>
        <begin position="227"/>
        <end position="237"/>
    </location>
</feature>
<dbReference type="PANTHER" id="PTHR12601">
    <property type="entry name" value="EUKARYOTIC TRANSLATION INITIATION FACTOR 3 SUBUNIT EIF-3"/>
    <property type="match status" value="1"/>
</dbReference>
<feature type="domain" description="Clu" evidence="3">
    <location>
        <begin position="399"/>
        <end position="667"/>
    </location>
</feature>
<dbReference type="STRING" id="4781.A0A0N7L3B6"/>
<feature type="compositionally biased region" description="Low complexity" evidence="2">
    <location>
        <begin position="238"/>
        <end position="248"/>
    </location>
</feature>
<dbReference type="SUPFAM" id="SSF103107">
    <property type="entry name" value="Hypothetical protein c14orf129, hspc210"/>
    <property type="match status" value="1"/>
</dbReference>
<feature type="region of interest" description="Disordered" evidence="2">
    <location>
        <begin position="1323"/>
        <end position="1348"/>
    </location>
</feature>
<reference evidence="5" key="1">
    <citation type="submission" date="2014-09" db="EMBL/GenBank/DDBJ databases">
        <authorList>
            <person name="Sharma Rahul"/>
            <person name="Thines Marco"/>
        </authorList>
    </citation>
    <scope>NUCLEOTIDE SEQUENCE [LARGE SCALE GENOMIC DNA]</scope>
</reference>
<feature type="compositionally biased region" description="Basic and acidic residues" evidence="2">
    <location>
        <begin position="782"/>
        <end position="794"/>
    </location>
</feature>
<dbReference type="CDD" id="cd15466">
    <property type="entry name" value="CLU-central"/>
    <property type="match status" value="1"/>
</dbReference>
<organism evidence="4 5">
    <name type="scientific">Plasmopara halstedii</name>
    <name type="common">Downy mildew of sunflower</name>
    <dbReference type="NCBI Taxonomy" id="4781"/>
    <lineage>
        <taxon>Eukaryota</taxon>
        <taxon>Sar</taxon>
        <taxon>Stramenopiles</taxon>
        <taxon>Oomycota</taxon>
        <taxon>Peronosporomycetes</taxon>
        <taxon>Peronosporales</taxon>
        <taxon>Peronosporaceae</taxon>
        <taxon>Plasmopara</taxon>
    </lineage>
</organism>
<dbReference type="InterPro" id="IPR028275">
    <property type="entry name" value="CLU_N"/>
</dbReference>
<dbReference type="GO" id="GO:0003743">
    <property type="term" value="F:translation initiation factor activity"/>
    <property type="evidence" value="ECO:0007669"/>
    <property type="project" value="UniProtKB-KW"/>
</dbReference>
<evidence type="ECO:0000256" key="2">
    <source>
        <dbReference type="SAM" id="MobiDB-lite"/>
    </source>
</evidence>
<dbReference type="GeneID" id="36404596"/>
<feature type="compositionally biased region" description="Basic and acidic residues" evidence="2">
    <location>
        <begin position="142"/>
        <end position="168"/>
    </location>
</feature>
<dbReference type="InterPro" id="IPR011990">
    <property type="entry name" value="TPR-like_helical_dom_sf"/>
</dbReference>
<dbReference type="SUPFAM" id="SSF48452">
    <property type="entry name" value="TPR-like"/>
    <property type="match status" value="1"/>
</dbReference>
<feature type="compositionally biased region" description="Basic residues" evidence="2">
    <location>
        <begin position="1334"/>
        <end position="1348"/>
    </location>
</feature>
<feature type="region of interest" description="Disordered" evidence="2">
    <location>
        <begin position="725"/>
        <end position="815"/>
    </location>
</feature>
<dbReference type="InterPro" id="IPR027523">
    <property type="entry name" value="CLU_prot"/>
</dbReference>
<dbReference type="Pfam" id="PF15044">
    <property type="entry name" value="CLU_N"/>
    <property type="match status" value="1"/>
</dbReference>
<keyword evidence="1" id="KW-0963">Cytoplasm</keyword>
<dbReference type="RefSeq" id="XP_024571788.1">
    <property type="nucleotide sequence ID" value="XM_024723970.1"/>
</dbReference>
<dbReference type="InterPro" id="IPR025697">
    <property type="entry name" value="CLU_dom"/>
</dbReference>
<dbReference type="Gene3D" id="1.25.40.10">
    <property type="entry name" value="Tetratricopeptide repeat domain"/>
    <property type="match status" value="1"/>
</dbReference>
<dbReference type="InterPro" id="IPR023231">
    <property type="entry name" value="GSKIP_dom_sf"/>
</dbReference>
<dbReference type="OrthoDB" id="1414216at2759"/>
<dbReference type="Pfam" id="PF12807">
    <property type="entry name" value="eIF3_p135"/>
    <property type="match status" value="1"/>
</dbReference>
<protein>
    <submittedName>
        <fullName evidence="4">Eukaryotic translation initiation factor 3</fullName>
    </submittedName>
</protein>
<keyword evidence="4" id="KW-0396">Initiation factor</keyword>
<dbReference type="Pfam" id="PF13424">
    <property type="entry name" value="TPR_12"/>
    <property type="match status" value="1"/>
</dbReference>
<dbReference type="GO" id="GO:0005737">
    <property type="term" value="C:cytoplasm"/>
    <property type="evidence" value="ECO:0007669"/>
    <property type="project" value="TreeGrafter"/>
</dbReference>
<dbReference type="EMBL" id="CCYD01000041">
    <property type="protein sequence ID" value="CEG35419.1"/>
    <property type="molecule type" value="Genomic_DNA"/>
</dbReference>
<feature type="compositionally biased region" description="Basic and acidic residues" evidence="2">
    <location>
        <begin position="727"/>
        <end position="738"/>
    </location>
</feature>